<dbReference type="EMBL" id="FPBK01000002">
    <property type="protein sequence ID" value="SFU37636.1"/>
    <property type="molecule type" value="Genomic_DNA"/>
</dbReference>
<organism evidence="1 2">
    <name type="scientific">Pustulibacterium marinum</name>
    <dbReference type="NCBI Taxonomy" id="1224947"/>
    <lineage>
        <taxon>Bacteria</taxon>
        <taxon>Pseudomonadati</taxon>
        <taxon>Bacteroidota</taxon>
        <taxon>Flavobacteriia</taxon>
        <taxon>Flavobacteriales</taxon>
        <taxon>Flavobacteriaceae</taxon>
        <taxon>Pustulibacterium</taxon>
    </lineage>
</organism>
<name>A0A1I7FNN4_9FLAO</name>
<evidence type="ECO:0008006" key="3">
    <source>
        <dbReference type="Google" id="ProtNLM"/>
    </source>
</evidence>
<reference evidence="1 2" key="1">
    <citation type="submission" date="2016-10" db="EMBL/GenBank/DDBJ databases">
        <authorList>
            <person name="de Groot N.N."/>
        </authorList>
    </citation>
    <scope>NUCLEOTIDE SEQUENCE [LARGE SCALE GENOMIC DNA]</scope>
    <source>
        <strain evidence="1 2">CGMCC 1.12333</strain>
    </source>
</reference>
<proteinExistence type="predicted"/>
<dbReference type="RefSeq" id="WP_093023576.1">
    <property type="nucleotide sequence ID" value="NZ_FPBK01000002.1"/>
</dbReference>
<sequence length="308" mass="33957">MKMIHWTMAILFGMVITSCTLSKTDYEAELSTAIPETTEFEEAFSINSNGYQIRVNALGGTFYKGYNELHFEITETATQEAIANATVTLLPIRTTTNAEAYSCPHSEVVAFQTTDAYYEGYSVFDVETDTDASWVLYLSITVAGETFNLEQPIEVAEQENLNLNMTSFTGNDGVQYYIALIAPVSPSVAENELIAGVYQYNEPETAGGDFPDPSQFSFSEVEGATLLLDPRMPEPNMGNHSSPNNEDLTQEGDGLYYGVVNYTMTGNWTLNFIFQNAAGDVIKGTEVPTDFTPGVEGEKSELYIDILF</sequence>
<protein>
    <recommendedName>
        <fullName evidence="3">YtkA-like</fullName>
    </recommendedName>
</protein>
<dbReference type="PROSITE" id="PS51257">
    <property type="entry name" value="PROKAR_LIPOPROTEIN"/>
    <property type="match status" value="1"/>
</dbReference>
<dbReference type="STRING" id="1224947.SAMN05216480_10254"/>
<dbReference type="OrthoDB" id="1065544at2"/>
<gene>
    <name evidence="1" type="ORF">SAMN05216480_10254</name>
</gene>
<accession>A0A1I7FNN4</accession>
<keyword evidence="2" id="KW-1185">Reference proteome</keyword>
<evidence type="ECO:0000313" key="2">
    <source>
        <dbReference type="Proteomes" id="UP000199138"/>
    </source>
</evidence>
<dbReference type="Proteomes" id="UP000199138">
    <property type="component" value="Unassembled WGS sequence"/>
</dbReference>
<evidence type="ECO:0000313" key="1">
    <source>
        <dbReference type="EMBL" id="SFU37636.1"/>
    </source>
</evidence>
<dbReference type="AlphaFoldDB" id="A0A1I7FNN4"/>